<name>A0A386ZM58_9NOCA</name>
<gene>
    <name evidence="2" type="ORF">D7D52_37160</name>
</gene>
<evidence type="ECO:0000313" key="2">
    <source>
        <dbReference type="EMBL" id="AYF78528.1"/>
    </source>
</evidence>
<organism evidence="2 3">
    <name type="scientific">Nocardia yunnanensis</name>
    <dbReference type="NCBI Taxonomy" id="2382165"/>
    <lineage>
        <taxon>Bacteria</taxon>
        <taxon>Bacillati</taxon>
        <taxon>Actinomycetota</taxon>
        <taxon>Actinomycetes</taxon>
        <taxon>Mycobacteriales</taxon>
        <taxon>Nocardiaceae</taxon>
        <taxon>Nocardia</taxon>
    </lineage>
</organism>
<evidence type="ECO:0000313" key="3">
    <source>
        <dbReference type="Proteomes" id="UP000267164"/>
    </source>
</evidence>
<feature type="domain" description="REase associating with pPIWI RE" evidence="1">
    <location>
        <begin position="38"/>
        <end position="154"/>
    </location>
</feature>
<protein>
    <recommendedName>
        <fullName evidence="1">REase associating with pPIWI RE domain-containing protein</fullName>
    </recommendedName>
</protein>
<dbReference type="EMBL" id="CP032568">
    <property type="protein sequence ID" value="AYF78528.1"/>
    <property type="molecule type" value="Genomic_DNA"/>
</dbReference>
<dbReference type="Proteomes" id="UP000267164">
    <property type="component" value="Chromosome"/>
</dbReference>
<dbReference type="InterPro" id="IPR040828">
    <property type="entry name" value="pPIWI_RE_REase"/>
</dbReference>
<proteinExistence type="predicted"/>
<dbReference type="Pfam" id="PF18154">
    <property type="entry name" value="pPIWI_RE_REase"/>
    <property type="match status" value="1"/>
</dbReference>
<keyword evidence="3" id="KW-1185">Reference proteome</keyword>
<dbReference type="RefSeq" id="WP_120743611.1">
    <property type="nucleotide sequence ID" value="NZ_CP032568.1"/>
</dbReference>
<sequence>MKVAEITSLLIGRVVEMDRHGIVYQLVRPLRIFVTGPGIAETALESELKRLGLTVAMWPNFDTYDLRVTVPNGEVWALDVKDRANPALLARGSQPLRPDPPYDRAFLVIPQYRFDDRKDYPTVFAHHTSSELRERIELVSDTELLTAIKKQLRAAGSRPATRRTKNA</sequence>
<evidence type="ECO:0000259" key="1">
    <source>
        <dbReference type="Pfam" id="PF18154"/>
    </source>
</evidence>
<dbReference type="OrthoDB" id="580959at2"/>
<accession>A0A386ZM58</accession>
<reference evidence="2 3" key="1">
    <citation type="submission" date="2018-09" db="EMBL/GenBank/DDBJ databases">
        <title>Nocardia yunnanensis sp. nov., an actinomycete isolated from a soil sample.</title>
        <authorList>
            <person name="Zhang J."/>
        </authorList>
    </citation>
    <scope>NUCLEOTIDE SEQUENCE [LARGE SCALE GENOMIC DNA]</scope>
    <source>
        <strain evidence="2 3">CFHS0054</strain>
    </source>
</reference>
<dbReference type="AlphaFoldDB" id="A0A386ZM58"/>
<dbReference type="KEGG" id="nyu:D7D52_37160"/>